<feature type="binding site" description="axial binding residue" evidence="8">
    <location>
        <position position="374"/>
    </location>
    <ligand>
        <name>heme</name>
        <dbReference type="ChEBI" id="CHEBI:30413"/>
    </ligand>
    <ligandPart>
        <name>Fe</name>
        <dbReference type="ChEBI" id="CHEBI:18248"/>
    </ligandPart>
</feature>
<comment type="cofactor">
    <cofactor evidence="1 8">
        <name>heme</name>
        <dbReference type="ChEBI" id="CHEBI:30413"/>
    </cofactor>
</comment>
<dbReference type="SUPFAM" id="SSF48264">
    <property type="entry name" value="Cytochrome P450"/>
    <property type="match status" value="1"/>
</dbReference>
<evidence type="ECO:0000256" key="1">
    <source>
        <dbReference type="ARBA" id="ARBA00001971"/>
    </source>
</evidence>
<evidence type="ECO:0000256" key="6">
    <source>
        <dbReference type="ARBA" id="ARBA00023004"/>
    </source>
</evidence>
<dbReference type="Gene3D" id="1.10.630.10">
    <property type="entry name" value="Cytochrome P450"/>
    <property type="match status" value="1"/>
</dbReference>
<dbReference type="PANTHER" id="PTHR24286:SF24">
    <property type="entry name" value="LANOSTEROL 14-ALPHA DEMETHYLASE"/>
    <property type="match status" value="1"/>
</dbReference>
<evidence type="ECO:0000256" key="4">
    <source>
        <dbReference type="ARBA" id="ARBA00022723"/>
    </source>
</evidence>
<keyword evidence="3 8" id="KW-0349">Heme</keyword>
<name>S5DMS3_9ACTN</name>
<protein>
    <submittedName>
        <fullName evidence="9">Cytochrome P450</fullName>
    </submittedName>
</protein>
<sequence>MNVPVVPSLPIVGHSIPFQRDALNFTAGMQKKYGDVFQILLLNQDFIVLLNPEITREIFLDKDDNYSSKEGWAVTLGPTFENGLMLRDFDDHKYHRTLLQDSFRHEAIHNYLSIIQPIIDDWIDQIKQKNSFNLYESVKQLMFDISLSLFFLDVKKDESQYLNKLFMDSIASATSAVRWPLPFTQLKKGLKSRAYLLDYFQSKSEMIDKESKKTLFAELVNTNKGDVGLSNYEIAEHMIFLLLAAHDTTTITLTNSIYNLSRNGDFLSDIRQEASEVDPLDISSLKNGNFAESIFQEAIRFYPPVPFSIRRVMRDTKIQNYPVSGGTYLTISPLLLHHDERYWDNPSNFDPYRFIDPSYTNKAYFPFAGGAHTCIGKFFASYMFKNVIYKYVQNIEQPIIEDRLNIRPTPIPHPIEDVRVSI</sequence>
<dbReference type="GO" id="GO:0016125">
    <property type="term" value="P:sterol metabolic process"/>
    <property type="evidence" value="ECO:0007669"/>
    <property type="project" value="TreeGrafter"/>
</dbReference>
<keyword evidence="6 8" id="KW-0408">Iron</keyword>
<dbReference type="InterPro" id="IPR001128">
    <property type="entry name" value="Cyt_P450"/>
</dbReference>
<dbReference type="GO" id="GO:0004497">
    <property type="term" value="F:monooxygenase activity"/>
    <property type="evidence" value="ECO:0007669"/>
    <property type="project" value="UniProtKB-KW"/>
</dbReference>
<reference evidence="9" key="1">
    <citation type="journal article" date="2013" name="Sci. Rep.">
        <title>Metagenomics uncovers a new group of low GC and ultra-small marine Actinobacteria.</title>
        <authorList>
            <person name="Ghai R."/>
            <person name="Mizuno C.M."/>
            <person name="Picazo A."/>
            <person name="Camacho A."/>
            <person name="Rodriguez-Valera F."/>
        </authorList>
    </citation>
    <scope>NUCLEOTIDE SEQUENCE</scope>
</reference>
<dbReference type="InterPro" id="IPR036396">
    <property type="entry name" value="Cyt_P450_sf"/>
</dbReference>
<dbReference type="EMBL" id="KC811111">
    <property type="protein sequence ID" value="AGQ18743.1"/>
    <property type="molecule type" value="Genomic_DNA"/>
</dbReference>
<evidence type="ECO:0000256" key="3">
    <source>
        <dbReference type="ARBA" id="ARBA00022617"/>
    </source>
</evidence>
<dbReference type="InterPro" id="IPR002401">
    <property type="entry name" value="Cyt_P450_E_grp-I"/>
</dbReference>
<dbReference type="PRINTS" id="PR00463">
    <property type="entry name" value="EP450I"/>
</dbReference>
<keyword evidence="7" id="KW-0503">Monooxygenase</keyword>
<keyword evidence="4 8" id="KW-0479">Metal-binding</keyword>
<organism evidence="9">
    <name type="scientific">Candidatus Actinomarina minuta</name>
    <dbReference type="NCBI Taxonomy" id="1389454"/>
    <lineage>
        <taxon>Bacteria</taxon>
        <taxon>Bacillati</taxon>
        <taxon>Actinomycetota</taxon>
        <taxon>Actinomycetes</taxon>
        <taxon>Candidatus Actinomarinidae</taxon>
        <taxon>Candidatus Actinomarinales</taxon>
        <taxon>Candidatus Actinomarineae</taxon>
        <taxon>Candidatus Actinomarinaceae</taxon>
        <taxon>Candidatus Actinomarina</taxon>
    </lineage>
</organism>
<dbReference type="Pfam" id="PF00067">
    <property type="entry name" value="p450"/>
    <property type="match status" value="1"/>
</dbReference>
<dbReference type="PRINTS" id="PR00385">
    <property type="entry name" value="P450"/>
</dbReference>
<keyword evidence="5" id="KW-0560">Oxidoreductase</keyword>
<evidence type="ECO:0000313" key="9">
    <source>
        <dbReference type="EMBL" id="AGQ18743.1"/>
    </source>
</evidence>
<dbReference type="GO" id="GO:0005506">
    <property type="term" value="F:iron ion binding"/>
    <property type="evidence" value="ECO:0007669"/>
    <property type="project" value="InterPro"/>
</dbReference>
<proteinExistence type="inferred from homology"/>
<evidence type="ECO:0000256" key="7">
    <source>
        <dbReference type="ARBA" id="ARBA00023033"/>
    </source>
</evidence>
<evidence type="ECO:0000256" key="5">
    <source>
        <dbReference type="ARBA" id="ARBA00023002"/>
    </source>
</evidence>
<evidence type="ECO:0000256" key="2">
    <source>
        <dbReference type="ARBA" id="ARBA00010617"/>
    </source>
</evidence>
<dbReference type="GO" id="GO:0020037">
    <property type="term" value="F:heme binding"/>
    <property type="evidence" value="ECO:0007669"/>
    <property type="project" value="InterPro"/>
</dbReference>
<dbReference type="PANTHER" id="PTHR24286">
    <property type="entry name" value="CYTOCHROME P450 26"/>
    <property type="match status" value="1"/>
</dbReference>
<dbReference type="GO" id="GO:0016705">
    <property type="term" value="F:oxidoreductase activity, acting on paired donors, with incorporation or reduction of molecular oxygen"/>
    <property type="evidence" value="ECO:0007669"/>
    <property type="project" value="InterPro"/>
</dbReference>
<dbReference type="AlphaFoldDB" id="S5DMS3"/>
<accession>S5DMS3</accession>
<evidence type="ECO:0000256" key="8">
    <source>
        <dbReference type="PIRSR" id="PIRSR602401-1"/>
    </source>
</evidence>
<comment type="similarity">
    <text evidence="2">Belongs to the cytochrome P450 family.</text>
</comment>